<accession>A0A563E429</accession>
<keyword evidence="3" id="KW-1185">Reference proteome</keyword>
<organism evidence="2 3">
    <name type="scientific">Leekyejoonella antrihumi</name>
    <dbReference type="NCBI Taxonomy" id="1660198"/>
    <lineage>
        <taxon>Bacteria</taxon>
        <taxon>Bacillati</taxon>
        <taxon>Actinomycetota</taxon>
        <taxon>Actinomycetes</taxon>
        <taxon>Micrococcales</taxon>
        <taxon>Dermacoccaceae</taxon>
        <taxon>Leekyejoonella</taxon>
    </lineage>
</organism>
<comment type="caution">
    <text evidence="2">The sequence shown here is derived from an EMBL/GenBank/DDBJ whole genome shotgun (WGS) entry which is preliminary data.</text>
</comment>
<evidence type="ECO:0000313" key="3">
    <source>
        <dbReference type="Proteomes" id="UP000320244"/>
    </source>
</evidence>
<evidence type="ECO:0000313" key="2">
    <source>
        <dbReference type="EMBL" id="TWP37280.1"/>
    </source>
</evidence>
<dbReference type="InterPro" id="IPR032830">
    <property type="entry name" value="XPB/Ssl2_N"/>
</dbReference>
<evidence type="ECO:0000259" key="1">
    <source>
        <dbReference type="Pfam" id="PF13625"/>
    </source>
</evidence>
<sequence>MPSTARSYAEDLRTRSDDELRVLLQRRPDLARPAPSDLTALAARASTRASVQRALGGLEADQLHALEAVLVSGDENDPARLLGCTTAEIDPLLQDLWAAGLLWRSPEGLRTARAVGELLTRPAKLGPPTADLPAATRAVDADAAYNHLSSGARKAIDQLRWTHPSAAFTGATGRTVLTELTDAGLMVRTDLETGTIPREVGLALRGGQLYPDALRPPPPEGKVLTSADVDAAAGAEALELLWRLEELATAWETDPPRVLRSGGLSVRDHRIATARLEASPELSAFIIELAYAAGLLSEDGQLEPCWLPTSEYDNWAASTPIERWARLVDAWWETIRAPFLVGTGGEHPPSRTGSAPTINVLGPGAAWPLIRHRRQDVLRTVATLPEGTVAETHSVDVLLRWHRPLRLPPGVPTRADVVLREAGWLGLTGRGALSSAGRAVVDGHDVSAAMSAHFPEPVDHVLIQADLTAIAPGPLEDSLRRVMHVAADVESRGGATVFRFTKASVRRALDTGMTSDELLRTLQGASSTPLPQPLTYLISDLARRHGQARVGTASSYVRSDDETALTAMLADRDLSPLQLRRIAPSVLVSPASPGTVLDLLREHQHSPIAETSDGGVVITGRTPPRAHSRHARAHPVQVTVLDEPAARAMVSELRQAETARAQQPPKAGPRIPATDPTVTLGMLQDATAEQVPVWIGYVDASGSVRRTLFTPHRVEGGRAVGVTDDDRTQTFSIHRITGVAPA</sequence>
<dbReference type="OrthoDB" id="3415124at2"/>
<feature type="domain" description="Helicase XPB/Ssl2 N-terminal" evidence="1">
    <location>
        <begin position="461"/>
        <end position="583"/>
    </location>
</feature>
<reference evidence="2 3" key="1">
    <citation type="submission" date="2019-05" db="EMBL/GenBank/DDBJ databases">
        <authorList>
            <person name="Lee S.D."/>
        </authorList>
    </citation>
    <scope>NUCLEOTIDE SEQUENCE [LARGE SCALE GENOMIC DNA]</scope>
    <source>
        <strain evidence="2 3">C5-26</strain>
    </source>
</reference>
<dbReference type="Proteomes" id="UP000320244">
    <property type="component" value="Unassembled WGS sequence"/>
</dbReference>
<gene>
    <name evidence="2" type="ORF">FGL98_05840</name>
</gene>
<proteinExistence type="predicted"/>
<dbReference type="RefSeq" id="WP_146315803.1">
    <property type="nucleotide sequence ID" value="NZ_VCQV01000006.1"/>
</dbReference>
<name>A0A563E429_9MICO</name>
<dbReference type="EMBL" id="VCQV01000006">
    <property type="protein sequence ID" value="TWP37280.1"/>
    <property type="molecule type" value="Genomic_DNA"/>
</dbReference>
<dbReference type="AlphaFoldDB" id="A0A563E429"/>
<dbReference type="Pfam" id="PF13625">
    <property type="entry name" value="Helicase_C_3"/>
    <property type="match status" value="1"/>
</dbReference>
<reference evidence="2 3" key="2">
    <citation type="submission" date="2019-08" db="EMBL/GenBank/DDBJ databases">
        <title>Jejuicoccus antrihumi gen. nov., sp. nov., a new member of the family Dermacoccaceae isolated from a cave.</title>
        <authorList>
            <person name="Schumann P."/>
            <person name="Kim I.S."/>
        </authorList>
    </citation>
    <scope>NUCLEOTIDE SEQUENCE [LARGE SCALE GENOMIC DNA]</scope>
    <source>
        <strain evidence="2 3">C5-26</strain>
    </source>
</reference>
<protein>
    <recommendedName>
        <fullName evidence="1">Helicase XPB/Ssl2 N-terminal domain-containing protein</fullName>
    </recommendedName>
</protein>